<dbReference type="Pfam" id="PF13568">
    <property type="entry name" value="OMP_b-brl_2"/>
    <property type="match status" value="1"/>
</dbReference>
<evidence type="ECO:0000313" key="4">
    <source>
        <dbReference type="EMBL" id="SQH73294.1"/>
    </source>
</evidence>
<organism evidence="3 5">
    <name type="scientific">Porphyromonas crevioricanis</name>
    <dbReference type="NCBI Taxonomy" id="393921"/>
    <lineage>
        <taxon>Bacteria</taxon>
        <taxon>Pseudomonadati</taxon>
        <taxon>Bacteroidota</taxon>
        <taxon>Bacteroidia</taxon>
        <taxon>Bacteroidales</taxon>
        <taxon>Porphyromonadaceae</taxon>
        <taxon>Porphyromonas</taxon>
    </lineage>
</organism>
<protein>
    <submittedName>
        <fullName evidence="3">PorT protein</fullName>
    </submittedName>
</protein>
<dbReference type="OrthoDB" id="1467485at2"/>
<dbReference type="EMBL" id="JQJC01000012">
    <property type="protein sequence ID" value="KGN95063.1"/>
    <property type="molecule type" value="Genomic_DNA"/>
</dbReference>
<dbReference type="eggNOG" id="ENOG502Z7U1">
    <property type="taxonomic scope" value="Bacteria"/>
</dbReference>
<dbReference type="AlphaFoldDB" id="A0A0A2FLF6"/>
<gene>
    <name evidence="3" type="ORF">HQ38_04580</name>
    <name evidence="4" type="ORF">NCTC12858_01146</name>
</gene>
<dbReference type="Proteomes" id="UP000030136">
    <property type="component" value="Unassembled WGS sequence"/>
</dbReference>
<keyword evidence="6" id="KW-1185">Reference proteome</keyword>
<feature type="signal peptide" evidence="1">
    <location>
        <begin position="1"/>
        <end position="28"/>
    </location>
</feature>
<dbReference type="Proteomes" id="UP000249300">
    <property type="component" value="Chromosome 1"/>
</dbReference>
<dbReference type="KEGG" id="pcre:NCTC12858_01146"/>
<sequence length="241" mass="27021">MKSTKLHILGLLLTLLSLSVGQTSNALAQREVPKNRPYADMKLYHLGFFIGSDFQDLKISNAGFVDEQGRSLFADISSYSPGFIVGVIANLNLLPDLDLRFLPALHFGDRSFAYSDGQTEIKRFSQRSNYLSAPLMLKYSSRRLNNMRPYVIGGGYAALELGQKEGAYLKMKPLDFGLKIGIGCDFYMPFFKLCPELTFAWGFVNVLQPDRPDLAESPDLIYTQTIGKAVTRMVTLTFNFE</sequence>
<keyword evidence="1" id="KW-0732">Signal</keyword>
<dbReference type="RefSeq" id="WP_023938855.1">
    <property type="nucleotide sequence ID" value="NZ_FUXH01000001.1"/>
</dbReference>
<reference evidence="4 6" key="2">
    <citation type="submission" date="2018-06" db="EMBL/GenBank/DDBJ databases">
        <authorList>
            <consortium name="Pathogen Informatics"/>
            <person name="Doyle S."/>
        </authorList>
    </citation>
    <scope>NUCLEOTIDE SEQUENCE [LARGE SCALE GENOMIC DNA]</scope>
    <source>
        <strain evidence="4 6">NCTC12858</strain>
    </source>
</reference>
<evidence type="ECO:0000259" key="2">
    <source>
        <dbReference type="Pfam" id="PF13568"/>
    </source>
</evidence>
<evidence type="ECO:0000313" key="3">
    <source>
        <dbReference type="EMBL" id="KGN95063.1"/>
    </source>
</evidence>
<dbReference type="InterPro" id="IPR025665">
    <property type="entry name" value="Beta-barrel_OMP_2"/>
</dbReference>
<name>A0A0A2FLF6_9PORP</name>
<reference evidence="3 5" key="1">
    <citation type="submission" date="2014-08" db="EMBL/GenBank/DDBJ databases">
        <title>Porphyromonas crevioricanis strain:COT-253_OH1447 Genome sequencing.</title>
        <authorList>
            <person name="Wallis C."/>
            <person name="Deusch O."/>
            <person name="O'Flynn C."/>
            <person name="Davis I."/>
            <person name="Jospin G."/>
            <person name="Darling A.E."/>
            <person name="Coil D.A."/>
            <person name="Alexiev A."/>
            <person name="Horsfall A."/>
            <person name="Kirkwood N."/>
            <person name="Harris S."/>
            <person name="Eisen J.A."/>
        </authorList>
    </citation>
    <scope>NUCLEOTIDE SEQUENCE [LARGE SCALE GENOMIC DNA]</scope>
    <source>
        <strain evidence="5">COT-253 OH1447</strain>
        <strain evidence="3">COT-253_OH1447</strain>
    </source>
</reference>
<evidence type="ECO:0000313" key="5">
    <source>
        <dbReference type="Proteomes" id="UP000030136"/>
    </source>
</evidence>
<evidence type="ECO:0000256" key="1">
    <source>
        <dbReference type="SAM" id="SignalP"/>
    </source>
</evidence>
<dbReference type="EMBL" id="LS483447">
    <property type="protein sequence ID" value="SQH73294.1"/>
    <property type="molecule type" value="Genomic_DNA"/>
</dbReference>
<proteinExistence type="predicted"/>
<accession>A0A0A2FLF6</accession>
<dbReference type="STRING" id="393921.HQ45_02325"/>
<feature type="chain" id="PRO_5043118586" evidence="1">
    <location>
        <begin position="29"/>
        <end position="241"/>
    </location>
</feature>
<evidence type="ECO:0000313" key="6">
    <source>
        <dbReference type="Proteomes" id="UP000249300"/>
    </source>
</evidence>
<feature type="domain" description="Outer membrane protein beta-barrel" evidence="2">
    <location>
        <begin position="43"/>
        <end position="207"/>
    </location>
</feature>